<dbReference type="EMBL" id="APHR01000058">
    <property type="protein sequence ID" value="EMR12375.1"/>
    <property type="molecule type" value="Genomic_DNA"/>
</dbReference>
<dbReference type="AlphaFoldDB" id="M7PER2"/>
<dbReference type="RefSeq" id="WP_009727087.1">
    <property type="nucleotide sequence ID" value="NZ_APHR01000058.1"/>
</dbReference>
<keyword evidence="2" id="KW-1185">Reference proteome</keyword>
<reference evidence="1 2" key="1">
    <citation type="journal article" date="2013" name="Genome Announc.">
        <title>Draft Genome Sequence of Methylophaga lonarensis MPLT, a Haloalkaliphilic (Non-Methane-Utilizing) Methylotroph.</title>
        <authorList>
            <person name="Shetty S.A."/>
            <person name="Marathe N.P."/>
            <person name="Munot H."/>
            <person name="Antony C.P."/>
            <person name="Dhotre D.P."/>
            <person name="Murrell J.C."/>
            <person name="Shouche Y.S."/>
        </authorList>
    </citation>
    <scope>NUCLEOTIDE SEQUENCE [LARGE SCALE GENOMIC DNA]</scope>
    <source>
        <strain evidence="1 2">MPL</strain>
    </source>
</reference>
<proteinExistence type="predicted"/>
<evidence type="ECO:0000313" key="1">
    <source>
        <dbReference type="EMBL" id="EMR12375.1"/>
    </source>
</evidence>
<dbReference type="OrthoDB" id="5609118at2"/>
<accession>M7PER2</accession>
<dbReference type="Proteomes" id="UP000012019">
    <property type="component" value="Unassembled WGS sequence"/>
</dbReference>
<protein>
    <submittedName>
        <fullName evidence="1">Uncharacterized protein</fullName>
    </submittedName>
</protein>
<evidence type="ECO:0000313" key="2">
    <source>
        <dbReference type="Proteomes" id="UP000012019"/>
    </source>
</evidence>
<name>M7PER2_9GAMM</name>
<comment type="caution">
    <text evidence="1">The sequence shown here is derived from an EMBL/GenBank/DDBJ whole genome shotgun (WGS) entry which is preliminary data.</text>
</comment>
<gene>
    <name evidence="1" type="ORF">MPL1_10587</name>
</gene>
<sequence length="114" mass="13104">MSKTAKPPITLLNWNIVEFEAGSAIFVGLRRTPPNFVMQHAAEDGWFRLDCSFRNSTVIEHFDPSSGIGHTQSGRRYVLLGKPSDTTGLIRKSVETIFKNEKFKYRYKFDDEIF</sequence>
<organism evidence="1 2">
    <name type="scientific">Methylophaga lonarensis MPL</name>
    <dbReference type="NCBI Taxonomy" id="1286106"/>
    <lineage>
        <taxon>Bacteria</taxon>
        <taxon>Pseudomonadati</taxon>
        <taxon>Pseudomonadota</taxon>
        <taxon>Gammaproteobacteria</taxon>
        <taxon>Thiotrichales</taxon>
        <taxon>Piscirickettsiaceae</taxon>
        <taxon>Methylophaga</taxon>
    </lineage>
</organism>
<dbReference type="PATRIC" id="fig|1286106.3.peg.2120"/>